<organism evidence="9 10">
    <name type="scientific">Candidatus Sungbacteria bacterium RIFCSPHIGHO2_01_FULL_47_32</name>
    <dbReference type="NCBI Taxonomy" id="1802264"/>
    <lineage>
        <taxon>Bacteria</taxon>
        <taxon>Candidatus Sungiibacteriota</taxon>
    </lineage>
</organism>
<dbReference type="GO" id="GO:0016780">
    <property type="term" value="F:phosphotransferase activity, for other substituted phosphate groups"/>
    <property type="evidence" value="ECO:0007669"/>
    <property type="project" value="TreeGrafter"/>
</dbReference>
<keyword evidence="5 7" id="KW-1133">Transmembrane helix</keyword>
<gene>
    <name evidence="9" type="ORF">A2633_03715</name>
</gene>
<feature type="transmembrane region" description="Helical" evidence="7">
    <location>
        <begin position="296"/>
        <end position="319"/>
    </location>
</feature>
<accession>A0A1G2K957</accession>
<evidence type="ECO:0000256" key="3">
    <source>
        <dbReference type="ARBA" id="ARBA00022679"/>
    </source>
</evidence>
<comment type="similarity">
    <text evidence="2">Belongs to the bacterial sugar transferase family.</text>
</comment>
<proteinExistence type="inferred from homology"/>
<evidence type="ECO:0000256" key="2">
    <source>
        <dbReference type="ARBA" id="ARBA00006464"/>
    </source>
</evidence>
<dbReference type="Pfam" id="PF02397">
    <property type="entry name" value="Bac_transf"/>
    <property type="match status" value="1"/>
</dbReference>
<evidence type="ECO:0000256" key="6">
    <source>
        <dbReference type="ARBA" id="ARBA00023136"/>
    </source>
</evidence>
<feature type="transmembrane region" description="Helical" evidence="7">
    <location>
        <begin position="35"/>
        <end position="57"/>
    </location>
</feature>
<sequence>MLALGDVIILYFSLYVALLLRNLKADDPRTWDQHFIPFTIVFALWLVVFFIAGLYELRIIKNEGRALERIAWAIGVNALLGILIFYFLPSFRITPKTTLFLTTIITSSLLFLWRIVFNAAISRLNESRVLFFGVTKETVEMAGFLKKNPQFGYEPAALMLAPLEPSHTYQNYYTGNKFSTSTQIQDDEALAELAKEEHAGNLPYPFFSSDEDLERVIKTHAIDTIVVSKNIKENKTLVRMFFDIIPYGVTIIDFPEFYENITGKIPVSLIGEVWFLEHLVEGQKTLFESAKQVTDLFLAILLALPTIAILPFLAVAIRLDSKGPIFYRQQRVSRRKKIIEIIKLRTMVADAEKDGVRWADENDMRVTRVGRFLRKTRLDELPQLWSVLKGDLSLVGPRPERPEFVEILRTEIPFYDMRLLVKPGLTGWAQVNFPYGASVEDSMEKLQYDLFYIKNRSVILDISTMLKTLLIIISRGGR</sequence>
<reference evidence="9 10" key="1">
    <citation type="journal article" date="2016" name="Nat. Commun.">
        <title>Thousands of microbial genomes shed light on interconnected biogeochemical processes in an aquifer system.</title>
        <authorList>
            <person name="Anantharaman K."/>
            <person name="Brown C.T."/>
            <person name="Hug L.A."/>
            <person name="Sharon I."/>
            <person name="Castelle C.J."/>
            <person name="Probst A.J."/>
            <person name="Thomas B.C."/>
            <person name="Singh A."/>
            <person name="Wilkins M.J."/>
            <person name="Karaoz U."/>
            <person name="Brodie E.L."/>
            <person name="Williams K.H."/>
            <person name="Hubbard S.S."/>
            <person name="Banfield J.F."/>
        </authorList>
    </citation>
    <scope>NUCLEOTIDE SEQUENCE [LARGE SCALE GENOMIC DNA]</scope>
</reference>
<dbReference type="PANTHER" id="PTHR30576">
    <property type="entry name" value="COLANIC BIOSYNTHESIS UDP-GLUCOSE LIPID CARRIER TRANSFERASE"/>
    <property type="match status" value="1"/>
</dbReference>
<keyword evidence="4 7" id="KW-0812">Transmembrane</keyword>
<dbReference type="NCBIfam" id="TIGR03025">
    <property type="entry name" value="EPS_sugtrans"/>
    <property type="match status" value="1"/>
</dbReference>
<feature type="transmembrane region" description="Helical" evidence="7">
    <location>
        <begin position="69"/>
        <end position="88"/>
    </location>
</feature>
<comment type="subcellular location">
    <subcellularLocation>
        <location evidence="1">Membrane</location>
        <topology evidence="1">Multi-pass membrane protein</topology>
    </subcellularLocation>
</comment>
<evidence type="ECO:0000256" key="4">
    <source>
        <dbReference type="ARBA" id="ARBA00022692"/>
    </source>
</evidence>
<name>A0A1G2K957_9BACT</name>
<feature type="domain" description="Bacterial sugar transferase" evidence="8">
    <location>
        <begin position="291"/>
        <end position="473"/>
    </location>
</feature>
<dbReference type="InterPro" id="IPR003362">
    <property type="entry name" value="Bact_transf"/>
</dbReference>
<evidence type="ECO:0000313" key="10">
    <source>
        <dbReference type="Proteomes" id="UP000177152"/>
    </source>
</evidence>
<keyword evidence="6 7" id="KW-0472">Membrane</keyword>
<keyword evidence="3" id="KW-0808">Transferase</keyword>
<dbReference type="PANTHER" id="PTHR30576:SF0">
    <property type="entry name" value="UNDECAPRENYL-PHOSPHATE N-ACETYLGALACTOSAMINYL 1-PHOSPHATE TRANSFERASE-RELATED"/>
    <property type="match status" value="1"/>
</dbReference>
<dbReference type="Proteomes" id="UP000177152">
    <property type="component" value="Unassembled WGS sequence"/>
</dbReference>
<dbReference type="GO" id="GO:0016020">
    <property type="term" value="C:membrane"/>
    <property type="evidence" value="ECO:0007669"/>
    <property type="project" value="UniProtKB-SubCell"/>
</dbReference>
<evidence type="ECO:0000256" key="5">
    <source>
        <dbReference type="ARBA" id="ARBA00022989"/>
    </source>
</evidence>
<dbReference type="InterPro" id="IPR017475">
    <property type="entry name" value="EPS_sugar_tfrase"/>
</dbReference>
<feature type="transmembrane region" description="Helical" evidence="7">
    <location>
        <begin position="100"/>
        <end position="121"/>
    </location>
</feature>
<comment type="caution">
    <text evidence="9">The sequence shown here is derived from an EMBL/GenBank/DDBJ whole genome shotgun (WGS) entry which is preliminary data.</text>
</comment>
<evidence type="ECO:0000256" key="7">
    <source>
        <dbReference type="SAM" id="Phobius"/>
    </source>
</evidence>
<evidence type="ECO:0000256" key="1">
    <source>
        <dbReference type="ARBA" id="ARBA00004141"/>
    </source>
</evidence>
<evidence type="ECO:0000313" key="9">
    <source>
        <dbReference type="EMBL" id="OGZ95071.1"/>
    </source>
</evidence>
<protein>
    <recommendedName>
        <fullName evidence="8">Bacterial sugar transferase domain-containing protein</fullName>
    </recommendedName>
</protein>
<evidence type="ECO:0000259" key="8">
    <source>
        <dbReference type="Pfam" id="PF02397"/>
    </source>
</evidence>
<dbReference type="EMBL" id="MHQC01000018">
    <property type="protein sequence ID" value="OGZ95071.1"/>
    <property type="molecule type" value="Genomic_DNA"/>
</dbReference>
<dbReference type="AlphaFoldDB" id="A0A1G2K957"/>